<reference evidence="1" key="1">
    <citation type="submission" date="2014-11" db="EMBL/GenBank/DDBJ databases">
        <authorList>
            <person name="Amaro Gonzalez C."/>
        </authorList>
    </citation>
    <scope>NUCLEOTIDE SEQUENCE</scope>
</reference>
<evidence type="ECO:0000313" key="1">
    <source>
        <dbReference type="EMBL" id="JAI04215.1"/>
    </source>
</evidence>
<protein>
    <submittedName>
        <fullName evidence="1">Uncharacterized protein</fullName>
    </submittedName>
</protein>
<sequence length="9" mass="954">MKGDNSGFV</sequence>
<organism evidence="1">
    <name type="scientific">Anguilla anguilla</name>
    <name type="common">European freshwater eel</name>
    <name type="synonym">Muraena anguilla</name>
    <dbReference type="NCBI Taxonomy" id="7936"/>
    <lineage>
        <taxon>Eukaryota</taxon>
        <taxon>Metazoa</taxon>
        <taxon>Chordata</taxon>
        <taxon>Craniata</taxon>
        <taxon>Vertebrata</taxon>
        <taxon>Euteleostomi</taxon>
        <taxon>Actinopterygii</taxon>
        <taxon>Neopterygii</taxon>
        <taxon>Teleostei</taxon>
        <taxon>Anguilliformes</taxon>
        <taxon>Anguillidae</taxon>
        <taxon>Anguilla</taxon>
    </lineage>
</organism>
<dbReference type="EMBL" id="GBXM01004363">
    <property type="protein sequence ID" value="JAI04215.1"/>
    <property type="molecule type" value="Transcribed_RNA"/>
</dbReference>
<accession>A0A0E9XNG2</accession>
<reference evidence="1" key="2">
    <citation type="journal article" date="2015" name="Fish Shellfish Immunol.">
        <title>Early steps in the European eel (Anguilla anguilla)-Vibrio vulnificus interaction in the gills: Role of the RtxA13 toxin.</title>
        <authorList>
            <person name="Callol A."/>
            <person name="Pajuelo D."/>
            <person name="Ebbesson L."/>
            <person name="Teles M."/>
            <person name="MacKenzie S."/>
            <person name="Amaro C."/>
        </authorList>
    </citation>
    <scope>NUCLEOTIDE SEQUENCE</scope>
</reference>
<proteinExistence type="predicted"/>
<name>A0A0E9XNG2_ANGAN</name>